<dbReference type="EMBL" id="FNJM01000006">
    <property type="protein sequence ID" value="SDP48852.1"/>
    <property type="molecule type" value="Genomic_DNA"/>
</dbReference>
<evidence type="ECO:0000313" key="1">
    <source>
        <dbReference type="EMBL" id="SDP48852.1"/>
    </source>
</evidence>
<organism evidence="1 2">
    <name type="scientific">Clostridium gasigenes</name>
    <dbReference type="NCBI Taxonomy" id="94869"/>
    <lineage>
        <taxon>Bacteria</taxon>
        <taxon>Bacillati</taxon>
        <taxon>Bacillota</taxon>
        <taxon>Clostridia</taxon>
        <taxon>Eubacteriales</taxon>
        <taxon>Clostridiaceae</taxon>
        <taxon>Clostridium</taxon>
    </lineage>
</organism>
<reference evidence="1 2" key="1">
    <citation type="submission" date="2016-10" db="EMBL/GenBank/DDBJ databases">
        <authorList>
            <person name="de Groot N.N."/>
        </authorList>
    </citation>
    <scope>NUCLEOTIDE SEQUENCE [LARGE SCALE GENOMIC DNA]</scope>
    <source>
        <strain evidence="1 2">DSM 12272</strain>
    </source>
</reference>
<name>A0A1H0T423_9CLOT</name>
<dbReference type="OrthoDB" id="1932876at2"/>
<keyword evidence="2" id="KW-1185">Reference proteome</keyword>
<sequence length="87" mass="10031">MKVIIYINTVILAVVVNMLSLIMYIYLIKEGNVVFIMFLVLIGVVNRQIIDNGKNLNKKKKTIIYSSFFLMLAIGLAYGTYYYKINI</sequence>
<evidence type="ECO:0000313" key="2">
    <source>
        <dbReference type="Proteomes" id="UP000198597"/>
    </source>
</evidence>
<accession>A0A1H0T423</accession>
<gene>
    <name evidence="1" type="ORF">SAMN04488529_10660</name>
</gene>
<dbReference type="AlphaFoldDB" id="A0A1H0T423"/>
<dbReference type="RefSeq" id="WP_089969718.1">
    <property type="nucleotide sequence ID" value="NZ_FNJM01000006.1"/>
</dbReference>
<protein>
    <submittedName>
        <fullName evidence="1">Uncharacterized protein</fullName>
    </submittedName>
</protein>
<dbReference type="Proteomes" id="UP000198597">
    <property type="component" value="Unassembled WGS sequence"/>
</dbReference>
<proteinExistence type="predicted"/>